<keyword evidence="2" id="KW-0472">Membrane</keyword>
<comment type="caution">
    <text evidence="3">The sequence shown here is derived from an EMBL/GenBank/DDBJ whole genome shotgun (WGS) entry which is preliminary data.</text>
</comment>
<gene>
    <name evidence="3" type="ORF">PXEA_LOCUS30211</name>
</gene>
<evidence type="ECO:0000313" key="3">
    <source>
        <dbReference type="EMBL" id="VEL36771.1"/>
    </source>
</evidence>
<proteinExistence type="predicted"/>
<evidence type="ECO:0000313" key="4">
    <source>
        <dbReference type="Proteomes" id="UP000784294"/>
    </source>
</evidence>
<feature type="region of interest" description="Disordered" evidence="1">
    <location>
        <begin position="1"/>
        <end position="26"/>
    </location>
</feature>
<protein>
    <submittedName>
        <fullName evidence="3">Uncharacterized protein</fullName>
    </submittedName>
</protein>
<organism evidence="3 4">
    <name type="scientific">Protopolystoma xenopodis</name>
    <dbReference type="NCBI Taxonomy" id="117903"/>
    <lineage>
        <taxon>Eukaryota</taxon>
        <taxon>Metazoa</taxon>
        <taxon>Spiralia</taxon>
        <taxon>Lophotrochozoa</taxon>
        <taxon>Platyhelminthes</taxon>
        <taxon>Monogenea</taxon>
        <taxon>Polyopisthocotylea</taxon>
        <taxon>Polystomatidea</taxon>
        <taxon>Polystomatidae</taxon>
        <taxon>Protopolystoma</taxon>
    </lineage>
</organism>
<dbReference type="EMBL" id="CAAALY010253133">
    <property type="protein sequence ID" value="VEL36771.1"/>
    <property type="molecule type" value="Genomic_DNA"/>
</dbReference>
<name>A0A3S5BRU2_9PLAT</name>
<reference evidence="3" key="1">
    <citation type="submission" date="2018-11" db="EMBL/GenBank/DDBJ databases">
        <authorList>
            <consortium name="Pathogen Informatics"/>
        </authorList>
    </citation>
    <scope>NUCLEOTIDE SEQUENCE</scope>
</reference>
<feature type="transmembrane region" description="Helical" evidence="2">
    <location>
        <begin position="35"/>
        <end position="61"/>
    </location>
</feature>
<sequence length="185" mass="20186">MLSTMLGGRRQLQPKPHKPPQAASHAAPLGGNTTLLLGLGLTIIVLTLIVLLGLSIFHTFYPKRSKRNGIRKTEDLLPNTGETSELKSLPNTSSLKRPDASCADDSPRDPQWLQEYGLESQMRSSSKAMICVPAEVAEEMQYSPGELADAMSDGKRHTMTAQERICSVVYTSMEGFQGELSQDAI</sequence>
<dbReference type="Proteomes" id="UP000784294">
    <property type="component" value="Unassembled WGS sequence"/>
</dbReference>
<evidence type="ECO:0000256" key="2">
    <source>
        <dbReference type="SAM" id="Phobius"/>
    </source>
</evidence>
<keyword evidence="2" id="KW-0812">Transmembrane</keyword>
<feature type="region of interest" description="Disordered" evidence="1">
    <location>
        <begin position="72"/>
        <end position="111"/>
    </location>
</feature>
<keyword evidence="4" id="KW-1185">Reference proteome</keyword>
<dbReference type="AlphaFoldDB" id="A0A3S5BRU2"/>
<accession>A0A3S5BRU2</accession>
<evidence type="ECO:0000256" key="1">
    <source>
        <dbReference type="SAM" id="MobiDB-lite"/>
    </source>
</evidence>
<keyword evidence="2" id="KW-1133">Transmembrane helix</keyword>